<keyword evidence="6 8" id="KW-0472">Membrane</keyword>
<dbReference type="RefSeq" id="XP_011131321.1">
    <property type="nucleotide sequence ID" value="XM_011133019.1"/>
</dbReference>
<dbReference type="Proteomes" id="UP000019763">
    <property type="component" value="Unassembled WGS sequence"/>
</dbReference>
<dbReference type="eggNOG" id="KOG4779">
    <property type="taxonomic scope" value="Eukaryota"/>
</dbReference>
<dbReference type="PANTHER" id="PTHR15858">
    <property type="entry name" value="IMMEDIATE EARLY RESPONSE 3-INTERACTING PROTEIN 1"/>
    <property type="match status" value="1"/>
</dbReference>
<keyword evidence="3 8" id="KW-0812">Transmembrane</keyword>
<name>A0A023B404_GRENI</name>
<sequence length="110" mass="12146">MGLSLWHLIEASILGANGLAILNEKRLLVKWGLDRPVADEGGLKFQISIVLYAFRNYIRRTTSLPPCSENHLVPKATLFRKTPCSSTNLTFAAILVILNVLVIIVEALFG</sequence>
<dbReference type="GO" id="GO:0005789">
    <property type="term" value="C:endoplasmic reticulum membrane"/>
    <property type="evidence" value="ECO:0007669"/>
    <property type="project" value="TreeGrafter"/>
</dbReference>
<keyword evidence="5 8" id="KW-1133">Transmembrane helix</keyword>
<dbReference type="GO" id="GO:0030134">
    <property type="term" value="C:COPII-coated ER to Golgi transport vesicle"/>
    <property type="evidence" value="ECO:0007669"/>
    <property type="project" value="TreeGrafter"/>
</dbReference>
<dbReference type="OrthoDB" id="15356at2759"/>
<dbReference type="GO" id="GO:0000139">
    <property type="term" value="C:Golgi membrane"/>
    <property type="evidence" value="ECO:0007669"/>
    <property type="project" value="TreeGrafter"/>
</dbReference>
<proteinExistence type="inferred from homology"/>
<evidence type="ECO:0000256" key="2">
    <source>
        <dbReference type="ARBA" id="ARBA00022448"/>
    </source>
</evidence>
<evidence type="ECO:0000256" key="1">
    <source>
        <dbReference type="ARBA" id="ARBA00004370"/>
    </source>
</evidence>
<comment type="subcellular location">
    <subcellularLocation>
        <location evidence="1">Membrane</location>
    </subcellularLocation>
</comment>
<dbReference type="EMBL" id="AFNH02000787">
    <property type="protein sequence ID" value="EZG56148.1"/>
    <property type="molecule type" value="Genomic_DNA"/>
</dbReference>
<evidence type="ECO:0000256" key="3">
    <source>
        <dbReference type="ARBA" id="ARBA00022692"/>
    </source>
</evidence>
<dbReference type="AlphaFoldDB" id="A0A023B404"/>
<evidence type="ECO:0000256" key="8">
    <source>
        <dbReference type="SAM" id="Phobius"/>
    </source>
</evidence>
<reference evidence="9" key="1">
    <citation type="submission" date="2013-12" db="EMBL/GenBank/DDBJ databases">
        <authorList>
            <person name="Omoto C.K."/>
            <person name="Sibley D."/>
            <person name="Venepally P."/>
            <person name="Hadjithomas M."/>
            <person name="Karamycheva S."/>
            <person name="Brunk B."/>
            <person name="Roos D."/>
            <person name="Caler E."/>
            <person name="Lorenzi H."/>
        </authorList>
    </citation>
    <scope>NUCLEOTIDE SEQUENCE</scope>
</reference>
<evidence type="ECO:0000256" key="7">
    <source>
        <dbReference type="ARBA" id="ARBA00024203"/>
    </source>
</evidence>
<feature type="transmembrane region" description="Helical" evidence="8">
    <location>
        <begin position="89"/>
        <end position="109"/>
    </location>
</feature>
<comment type="similarity">
    <text evidence="7">Belongs to the YOS1 family.</text>
</comment>
<accession>A0A023B404</accession>
<dbReference type="GO" id="GO:0015031">
    <property type="term" value="P:protein transport"/>
    <property type="evidence" value="ECO:0007669"/>
    <property type="project" value="UniProtKB-KW"/>
</dbReference>
<comment type="caution">
    <text evidence="9">The sequence shown here is derived from an EMBL/GenBank/DDBJ whole genome shotgun (WGS) entry which is preliminary data.</text>
</comment>
<evidence type="ECO:0000313" key="9">
    <source>
        <dbReference type="EMBL" id="EZG56148.1"/>
    </source>
</evidence>
<keyword evidence="10" id="KW-1185">Reference proteome</keyword>
<keyword evidence="2" id="KW-0813">Transport</keyword>
<keyword evidence="4" id="KW-0653">Protein transport</keyword>
<evidence type="ECO:0000313" key="10">
    <source>
        <dbReference type="Proteomes" id="UP000019763"/>
    </source>
</evidence>
<dbReference type="Pfam" id="PF08571">
    <property type="entry name" value="Yos1"/>
    <property type="match status" value="1"/>
</dbReference>
<dbReference type="VEuPathDB" id="CryptoDB:GNI_105390"/>
<evidence type="ECO:0000256" key="5">
    <source>
        <dbReference type="ARBA" id="ARBA00022989"/>
    </source>
</evidence>
<gene>
    <name evidence="9" type="ORF">GNI_105390</name>
</gene>
<dbReference type="InterPro" id="IPR013880">
    <property type="entry name" value="Yos1"/>
</dbReference>
<evidence type="ECO:0000256" key="6">
    <source>
        <dbReference type="ARBA" id="ARBA00023136"/>
    </source>
</evidence>
<dbReference type="GeneID" id="22913741"/>
<organism evidence="9 10">
    <name type="scientific">Gregarina niphandrodes</name>
    <name type="common">Septate eugregarine</name>
    <dbReference type="NCBI Taxonomy" id="110365"/>
    <lineage>
        <taxon>Eukaryota</taxon>
        <taxon>Sar</taxon>
        <taxon>Alveolata</taxon>
        <taxon>Apicomplexa</taxon>
        <taxon>Conoidasida</taxon>
        <taxon>Gregarinasina</taxon>
        <taxon>Eugregarinorida</taxon>
        <taxon>Gregarinidae</taxon>
        <taxon>Gregarina</taxon>
    </lineage>
</organism>
<protein>
    <submittedName>
        <fullName evidence="9">Yos1-like protein</fullName>
    </submittedName>
</protein>
<dbReference type="GO" id="GO:0006888">
    <property type="term" value="P:endoplasmic reticulum to Golgi vesicle-mediated transport"/>
    <property type="evidence" value="ECO:0007669"/>
    <property type="project" value="TreeGrafter"/>
</dbReference>
<evidence type="ECO:0000256" key="4">
    <source>
        <dbReference type="ARBA" id="ARBA00022927"/>
    </source>
</evidence>
<dbReference type="PANTHER" id="PTHR15858:SF0">
    <property type="entry name" value="IMMEDIATE EARLY RESPONSE 3-INTERACTING PROTEIN 1"/>
    <property type="match status" value="1"/>
</dbReference>